<dbReference type="PROSITE" id="PS00061">
    <property type="entry name" value="ADH_SHORT"/>
    <property type="match status" value="1"/>
</dbReference>
<dbReference type="Proteomes" id="UP001228113">
    <property type="component" value="Chromosome"/>
</dbReference>
<evidence type="ECO:0000313" key="3">
    <source>
        <dbReference type="EMBL" id="BDU77643.1"/>
    </source>
</evidence>
<organism evidence="3 4">
    <name type="scientific">Mesoterricola sediminis</name>
    <dbReference type="NCBI Taxonomy" id="2927980"/>
    <lineage>
        <taxon>Bacteria</taxon>
        <taxon>Pseudomonadati</taxon>
        <taxon>Acidobacteriota</taxon>
        <taxon>Holophagae</taxon>
        <taxon>Holophagales</taxon>
        <taxon>Holophagaceae</taxon>
        <taxon>Mesoterricola</taxon>
    </lineage>
</organism>
<evidence type="ECO:0000256" key="2">
    <source>
        <dbReference type="ARBA" id="ARBA00023002"/>
    </source>
</evidence>
<dbReference type="KEGG" id="msea:METESE_26010"/>
<comment type="similarity">
    <text evidence="1">Belongs to the short-chain dehydrogenases/reductases (SDR) family.</text>
</comment>
<dbReference type="EMBL" id="AP027081">
    <property type="protein sequence ID" value="BDU77643.1"/>
    <property type="molecule type" value="Genomic_DNA"/>
</dbReference>
<reference evidence="3" key="1">
    <citation type="journal article" date="2023" name="Int. J. Syst. Evol. Microbiol.">
        <title>Mesoterricola silvestris gen. nov., sp. nov., Mesoterricola sediminis sp. nov., Geothrix oryzae sp. nov., Geothrix edaphica sp. nov., Geothrix rubra sp. nov., and Geothrix limicola sp. nov., six novel members of Acidobacteriota isolated from soils.</title>
        <authorList>
            <person name="Itoh H."/>
            <person name="Sugisawa Y."/>
            <person name="Mise K."/>
            <person name="Xu Z."/>
            <person name="Kuniyasu M."/>
            <person name="Ushijima N."/>
            <person name="Kawano K."/>
            <person name="Kobayashi E."/>
            <person name="Shiratori Y."/>
            <person name="Masuda Y."/>
            <person name="Senoo K."/>
        </authorList>
    </citation>
    <scope>NUCLEOTIDE SEQUENCE</scope>
    <source>
        <strain evidence="3">W786</strain>
    </source>
</reference>
<evidence type="ECO:0008006" key="5">
    <source>
        <dbReference type="Google" id="ProtNLM"/>
    </source>
</evidence>
<accession>A0AA48HG87</accession>
<dbReference type="PANTHER" id="PTHR43639:SF1">
    <property type="entry name" value="SHORT-CHAIN DEHYDROGENASE_REDUCTASE FAMILY PROTEIN"/>
    <property type="match status" value="1"/>
</dbReference>
<dbReference type="RefSeq" id="WP_243332760.1">
    <property type="nucleotide sequence ID" value="NZ_AP027081.1"/>
</dbReference>
<protein>
    <recommendedName>
        <fullName evidence="5">SDR family oxidoreductase</fullName>
    </recommendedName>
</protein>
<keyword evidence="2" id="KW-0560">Oxidoreductase</keyword>
<name>A0AA48HG87_9BACT</name>
<gene>
    <name evidence="3" type="ORF">METESE_26010</name>
</gene>
<dbReference type="SUPFAM" id="SSF51735">
    <property type="entry name" value="NAD(P)-binding Rossmann-fold domains"/>
    <property type="match status" value="1"/>
</dbReference>
<dbReference type="InterPro" id="IPR002347">
    <property type="entry name" value="SDR_fam"/>
</dbReference>
<evidence type="ECO:0000256" key="1">
    <source>
        <dbReference type="ARBA" id="ARBA00006484"/>
    </source>
</evidence>
<dbReference type="AlphaFoldDB" id="A0AA48HG87"/>
<dbReference type="PRINTS" id="PR00081">
    <property type="entry name" value="GDHRDH"/>
</dbReference>
<sequence>MGKTDGENRTWWLLVGGRRRLGRRLAEALAPEHDLVLTSSAPWEGEEAWISELSKQSHVRCLLWDAASPALVPSMMADLEALGAAGVRLNSCVVVSGTFPETPLGAWTPQDLEDLWRVNLTFPLLVAQAVAPHLADGGCLQFLLDTAIHKPFRKRLPYSAAKAGLAALVPGLARTLAPRVRVVGHALGTALPGPQDDPAFLASRSLTGRIGTPEDLARSLTFAAESPYLTGEVITLDGGTRWI</sequence>
<dbReference type="Pfam" id="PF13561">
    <property type="entry name" value="adh_short_C2"/>
    <property type="match status" value="1"/>
</dbReference>
<dbReference type="InterPro" id="IPR020904">
    <property type="entry name" value="Sc_DH/Rdtase_CS"/>
</dbReference>
<dbReference type="InterPro" id="IPR036291">
    <property type="entry name" value="NAD(P)-bd_dom_sf"/>
</dbReference>
<dbReference type="Gene3D" id="3.40.50.720">
    <property type="entry name" value="NAD(P)-binding Rossmann-like Domain"/>
    <property type="match status" value="1"/>
</dbReference>
<proteinExistence type="inferred from homology"/>
<keyword evidence="4" id="KW-1185">Reference proteome</keyword>
<evidence type="ECO:0000313" key="4">
    <source>
        <dbReference type="Proteomes" id="UP001228113"/>
    </source>
</evidence>
<dbReference type="GO" id="GO:0016491">
    <property type="term" value="F:oxidoreductase activity"/>
    <property type="evidence" value="ECO:0007669"/>
    <property type="project" value="UniProtKB-KW"/>
</dbReference>
<dbReference type="PANTHER" id="PTHR43639">
    <property type="entry name" value="OXIDOREDUCTASE, SHORT-CHAIN DEHYDROGENASE/REDUCTASE FAMILY (AFU_ORTHOLOGUE AFUA_5G02870)"/>
    <property type="match status" value="1"/>
</dbReference>